<evidence type="ECO:0000259" key="1">
    <source>
        <dbReference type="Pfam" id="PF09623"/>
    </source>
</evidence>
<dbReference type="InterPro" id="IPR019092">
    <property type="entry name" value="SSO2081-like_dom"/>
</dbReference>
<keyword evidence="3" id="KW-1185">Reference proteome</keyword>
<gene>
    <name evidence="2" type="ORF">CKO25_11300</name>
</gene>
<accession>A0A9X1B9P1</accession>
<dbReference type="Pfam" id="PF09623">
    <property type="entry name" value="Cas_NE0113"/>
    <property type="match status" value="1"/>
</dbReference>
<organism evidence="2 3">
    <name type="scientific">Thiocapsa imhoffii</name>
    <dbReference type="NCBI Taxonomy" id="382777"/>
    <lineage>
        <taxon>Bacteria</taxon>
        <taxon>Pseudomonadati</taxon>
        <taxon>Pseudomonadota</taxon>
        <taxon>Gammaproteobacteria</taxon>
        <taxon>Chromatiales</taxon>
        <taxon>Chromatiaceae</taxon>
        <taxon>Thiocapsa</taxon>
    </lineage>
</organism>
<sequence>MLSPTPRRILLAVTGLTPQIVTETLYALACRGADTWIPHEIHLITTATGANNARLNLLAGERWFHRLCEDYALPSIAFTPEHIHVLRDAEGRPLDDIRTQGDNTLAADVITETLRQLTADPASELHVSIAGGRKTMGYYLGYALSLYGRPQDRLSHVLVSDPFETNRDFYYPTPYEHPIHSRRGEKEITVDARNARVDLADIPFVMLRDGLPERLRTGQASFTRVVATANRGLQAPGLVLDVTRREAWADDEGLGLSETEFLILLWLAERAVRGERATDWSAQALAEEFLALAGQVLNTMSGAYERIEKAITERKAITIRCAKYFEPHKSRINGKLETVLGARAAERYQIVTAKDGERVTVFLPLKPEQITIQRT</sequence>
<dbReference type="EMBL" id="NRSD01000010">
    <property type="protein sequence ID" value="MBK1645216.1"/>
    <property type="molecule type" value="Genomic_DNA"/>
</dbReference>
<feature type="domain" description="CRISPR system ring nuclease SSO2081-like" evidence="1">
    <location>
        <begin position="17"/>
        <end position="221"/>
    </location>
</feature>
<dbReference type="InterPro" id="IPR013413">
    <property type="entry name" value="CRISPR-assoc_prot_NE0113"/>
</dbReference>
<protein>
    <submittedName>
        <fullName evidence="2">TIGR02584 family CRISPR-associated protein</fullName>
    </submittedName>
</protein>
<name>A0A9X1B9P1_9GAMM</name>
<dbReference type="Proteomes" id="UP001138802">
    <property type="component" value="Unassembled WGS sequence"/>
</dbReference>
<evidence type="ECO:0000313" key="2">
    <source>
        <dbReference type="EMBL" id="MBK1645216.1"/>
    </source>
</evidence>
<evidence type="ECO:0000313" key="3">
    <source>
        <dbReference type="Proteomes" id="UP001138802"/>
    </source>
</evidence>
<comment type="caution">
    <text evidence="2">The sequence shown here is derived from an EMBL/GenBank/DDBJ whole genome shotgun (WGS) entry which is preliminary data.</text>
</comment>
<dbReference type="NCBIfam" id="TIGR02584">
    <property type="entry name" value="cas_NE0113"/>
    <property type="match status" value="1"/>
</dbReference>
<dbReference type="CDD" id="cd09741">
    <property type="entry name" value="Csx1_III-U"/>
    <property type="match status" value="1"/>
</dbReference>
<dbReference type="AlphaFoldDB" id="A0A9X1B9P1"/>
<reference evidence="2 3" key="1">
    <citation type="journal article" date="2020" name="Microorganisms">
        <title>Osmotic Adaptation and Compatible Solute Biosynthesis of Phototrophic Bacteria as Revealed from Genome Analyses.</title>
        <authorList>
            <person name="Imhoff J.F."/>
            <person name="Rahn T."/>
            <person name="Kunzel S."/>
            <person name="Keller A."/>
            <person name="Neulinger S.C."/>
        </authorList>
    </citation>
    <scope>NUCLEOTIDE SEQUENCE [LARGE SCALE GENOMIC DNA]</scope>
    <source>
        <strain evidence="2 3">DSM 21303</strain>
    </source>
</reference>
<proteinExistence type="predicted"/>
<dbReference type="RefSeq" id="WP_200388023.1">
    <property type="nucleotide sequence ID" value="NZ_NRSD01000010.1"/>
</dbReference>